<evidence type="ECO:0000313" key="15">
    <source>
        <dbReference type="EMBL" id="KAF6207742.1"/>
    </source>
</evidence>
<dbReference type="SUPFAM" id="SSF56300">
    <property type="entry name" value="Metallo-dependent phosphatases"/>
    <property type="match status" value="1"/>
</dbReference>
<dbReference type="Pfam" id="PF00255">
    <property type="entry name" value="GSHPx"/>
    <property type="match status" value="1"/>
</dbReference>
<feature type="domain" description="PARG catalytic Macro" evidence="13">
    <location>
        <begin position="271"/>
        <end position="469"/>
    </location>
</feature>
<feature type="binding site" evidence="7">
    <location>
        <position position="319"/>
    </location>
    <ligand>
        <name>substrate</name>
    </ligand>
</feature>
<dbReference type="InterPro" id="IPR036249">
    <property type="entry name" value="Thioredoxin-like_sf"/>
</dbReference>
<dbReference type="PRINTS" id="PR01011">
    <property type="entry name" value="GLUTPROXDASE"/>
</dbReference>
<dbReference type="PROSITE" id="PS00763">
    <property type="entry name" value="GLUTATHIONE_PEROXID_2"/>
    <property type="match status" value="1"/>
</dbReference>
<dbReference type="GO" id="GO:0006979">
    <property type="term" value="P:response to oxidative stress"/>
    <property type="evidence" value="ECO:0007669"/>
    <property type="project" value="InterPro"/>
</dbReference>
<comment type="similarity">
    <text evidence="1 8">Belongs to the glutathione peroxidase family.</text>
</comment>
<feature type="compositionally biased region" description="Basic and acidic residues" evidence="10">
    <location>
        <begin position="2022"/>
        <end position="2038"/>
    </location>
</feature>
<feature type="domain" description="PARG helical" evidence="14">
    <location>
        <begin position="147"/>
        <end position="262"/>
    </location>
</feature>
<dbReference type="GO" id="GO:0005975">
    <property type="term" value="P:carbohydrate metabolic process"/>
    <property type="evidence" value="ECO:0007669"/>
    <property type="project" value="InterPro"/>
</dbReference>
<feature type="region of interest" description="Disordered" evidence="10">
    <location>
        <begin position="521"/>
        <end position="570"/>
    </location>
</feature>
<dbReference type="OrthoDB" id="1937899at2759"/>
<dbReference type="GO" id="GO:0005634">
    <property type="term" value="C:nucleus"/>
    <property type="evidence" value="ECO:0007669"/>
    <property type="project" value="TreeGrafter"/>
</dbReference>
<dbReference type="Gene3D" id="3.60.21.10">
    <property type="match status" value="1"/>
</dbReference>
<evidence type="ECO:0000259" key="12">
    <source>
        <dbReference type="Pfam" id="PF00149"/>
    </source>
</evidence>
<feature type="region of interest" description="Disordered" evidence="10">
    <location>
        <begin position="673"/>
        <end position="701"/>
    </location>
</feature>
<protein>
    <recommendedName>
        <fullName evidence="8">Glutathione peroxidase</fullName>
    </recommendedName>
</protein>
<dbReference type="GO" id="GO:0009225">
    <property type="term" value="P:nucleotide-sugar metabolic process"/>
    <property type="evidence" value="ECO:0007669"/>
    <property type="project" value="TreeGrafter"/>
</dbReference>
<evidence type="ECO:0000256" key="6">
    <source>
        <dbReference type="PIRSR" id="PIRSR607724-1"/>
    </source>
</evidence>
<dbReference type="Gene3D" id="3.40.30.10">
    <property type="entry name" value="Glutaredoxin"/>
    <property type="match status" value="1"/>
</dbReference>
<dbReference type="GO" id="GO:0005737">
    <property type="term" value="C:cytoplasm"/>
    <property type="evidence" value="ECO:0007669"/>
    <property type="project" value="TreeGrafter"/>
</dbReference>
<feature type="active site" evidence="6">
    <location>
        <position position="321"/>
    </location>
</feature>
<feature type="compositionally biased region" description="Basic and acidic residues" evidence="10">
    <location>
        <begin position="63"/>
        <end position="77"/>
    </location>
</feature>
<dbReference type="InterPro" id="IPR029052">
    <property type="entry name" value="Metallo-depent_PP-like"/>
</dbReference>
<gene>
    <name evidence="15" type="ORF">GE061_016190</name>
</gene>
<feature type="domain" description="Calcineurin-like phosphoesterase" evidence="12">
    <location>
        <begin position="783"/>
        <end position="965"/>
    </location>
</feature>
<feature type="coiled-coil region" evidence="9">
    <location>
        <begin position="1608"/>
        <end position="1736"/>
    </location>
</feature>
<proteinExistence type="inferred from homology"/>
<feature type="compositionally biased region" description="Basic and acidic residues" evidence="10">
    <location>
        <begin position="543"/>
        <end position="562"/>
    </location>
</feature>
<dbReference type="GO" id="GO:0006282">
    <property type="term" value="P:regulation of DNA repair"/>
    <property type="evidence" value="ECO:0007669"/>
    <property type="project" value="InterPro"/>
</dbReference>
<keyword evidence="11" id="KW-1133">Transmembrane helix</keyword>
<evidence type="ECO:0000313" key="16">
    <source>
        <dbReference type="Proteomes" id="UP000466442"/>
    </source>
</evidence>
<dbReference type="PANTHER" id="PTHR12837">
    <property type="entry name" value="POLY ADP-RIBOSE GLYCOHYDROLASE"/>
    <property type="match status" value="1"/>
</dbReference>
<reference evidence="15" key="1">
    <citation type="journal article" date="2021" name="Mol. Ecol. Resour.">
        <title>Apolygus lucorum genome provides insights into omnivorousness and mesophyll feeding.</title>
        <authorList>
            <person name="Liu Y."/>
            <person name="Liu H."/>
            <person name="Wang H."/>
            <person name="Huang T."/>
            <person name="Liu B."/>
            <person name="Yang B."/>
            <person name="Yin L."/>
            <person name="Li B."/>
            <person name="Zhang Y."/>
            <person name="Zhang S."/>
            <person name="Jiang F."/>
            <person name="Zhang X."/>
            <person name="Ren Y."/>
            <person name="Wang B."/>
            <person name="Wang S."/>
            <person name="Lu Y."/>
            <person name="Wu K."/>
            <person name="Fan W."/>
            <person name="Wang G."/>
        </authorList>
    </citation>
    <scope>NUCLEOTIDE SEQUENCE</scope>
    <source>
        <strain evidence="15">12Hb</strain>
    </source>
</reference>
<evidence type="ECO:0000256" key="3">
    <source>
        <dbReference type="ARBA" id="ARBA00022559"/>
    </source>
</evidence>
<dbReference type="InterPro" id="IPR029760">
    <property type="entry name" value="GPX_CS"/>
</dbReference>
<keyword evidence="11" id="KW-0472">Membrane</keyword>
<evidence type="ECO:0000256" key="4">
    <source>
        <dbReference type="ARBA" id="ARBA00022801"/>
    </source>
</evidence>
<feature type="compositionally biased region" description="Low complexity" evidence="10">
    <location>
        <begin position="521"/>
        <end position="538"/>
    </location>
</feature>
<dbReference type="GO" id="GO:1990966">
    <property type="term" value="P:ATP generation from poly-ADP-D-ribose"/>
    <property type="evidence" value="ECO:0007669"/>
    <property type="project" value="TreeGrafter"/>
</dbReference>
<keyword evidence="9" id="KW-0175">Coiled coil</keyword>
<evidence type="ECO:0000259" key="13">
    <source>
        <dbReference type="Pfam" id="PF05028"/>
    </source>
</evidence>
<dbReference type="Pfam" id="PF00149">
    <property type="entry name" value="Metallophos"/>
    <property type="match status" value="1"/>
</dbReference>
<dbReference type="Proteomes" id="UP000466442">
    <property type="component" value="Unassembled WGS sequence"/>
</dbReference>
<evidence type="ECO:0000256" key="8">
    <source>
        <dbReference type="RuleBase" id="RU000499"/>
    </source>
</evidence>
<dbReference type="InterPro" id="IPR048362">
    <property type="entry name" value="PARG_helical"/>
</dbReference>
<accession>A0A8S9XFF7</accession>
<dbReference type="SUPFAM" id="SSF90257">
    <property type="entry name" value="Myosin rod fragments"/>
    <property type="match status" value="2"/>
</dbReference>
<dbReference type="InterPro" id="IPR018247">
    <property type="entry name" value="EF_Hand_1_Ca_BS"/>
</dbReference>
<dbReference type="InterPro" id="IPR004843">
    <property type="entry name" value="Calcineurin-like_PHP"/>
</dbReference>
<keyword evidence="4" id="KW-0378">Hydrolase</keyword>
<feature type="region of interest" description="Disordered" evidence="10">
    <location>
        <begin position="58"/>
        <end position="77"/>
    </location>
</feature>
<feature type="region of interest" description="Disordered" evidence="10">
    <location>
        <begin position="2016"/>
        <end position="2055"/>
    </location>
</feature>
<feature type="compositionally biased region" description="Basic and acidic residues" evidence="10">
    <location>
        <begin position="2045"/>
        <end position="2055"/>
    </location>
</feature>
<dbReference type="InterPro" id="IPR007724">
    <property type="entry name" value="Poly_GlycHdrlase"/>
</dbReference>
<feature type="transmembrane region" description="Helical" evidence="11">
    <location>
        <begin position="1088"/>
        <end position="1107"/>
    </location>
</feature>
<feature type="compositionally biased region" description="Basic and acidic residues" evidence="10">
    <location>
        <begin position="3535"/>
        <end position="3551"/>
    </location>
</feature>
<dbReference type="Pfam" id="PF20811">
    <property type="entry name" value="PARG_cat_N"/>
    <property type="match status" value="1"/>
</dbReference>
<dbReference type="InterPro" id="IPR046372">
    <property type="entry name" value="PARG_cat_C"/>
</dbReference>
<dbReference type="Gene3D" id="1.10.287.1490">
    <property type="match status" value="7"/>
</dbReference>
<evidence type="ECO:0000256" key="9">
    <source>
        <dbReference type="SAM" id="Coils"/>
    </source>
</evidence>
<organism evidence="15 16">
    <name type="scientific">Apolygus lucorum</name>
    <name type="common">Small green plant bug</name>
    <name type="synonym">Lygocoris lucorum</name>
    <dbReference type="NCBI Taxonomy" id="248454"/>
    <lineage>
        <taxon>Eukaryota</taxon>
        <taxon>Metazoa</taxon>
        <taxon>Ecdysozoa</taxon>
        <taxon>Arthropoda</taxon>
        <taxon>Hexapoda</taxon>
        <taxon>Insecta</taxon>
        <taxon>Pterygota</taxon>
        <taxon>Neoptera</taxon>
        <taxon>Paraneoptera</taxon>
        <taxon>Hemiptera</taxon>
        <taxon>Heteroptera</taxon>
        <taxon>Panheteroptera</taxon>
        <taxon>Cimicomorpha</taxon>
        <taxon>Miridae</taxon>
        <taxon>Mirini</taxon>
        <taxon>Apolygus</taxon>
    </lineage>
</organism>
<dbReference type="EMBL" id="WIXP02000007">
    <property type="protein sequence ID" value="KAF6207742.1"/>
    <property type="molecule type" value="Genomic_DNA"/>
</dbReference>
<dbReference type="PANTHER" id="PTHR12837:SF15">
    <property type="entry name" value="POLY(ADP-RIBOSE) GLYCOHYDROLASE"/>
    <property type="match status" value="1"/>
</dbReference>
<feature type="binding site" evidence="7">
    <location>
        <position position="305"/>
    </location>
    <ligand>
        <name>substrate</name>
    </ligand>
</feature>
<keyword evidence="16" id="KW-1185">Reference proteome</keyword>
<evidence type="ECO:0000259" key="14">
    <source>
        <dbReference type="Pfam" id="PF20811"/>
    </source>
</evidence>
<evidence type="ECO:0000256" key="11">
    <source>
        <dbReference type="SAM" id="Phobius"/>
    </source>
</evidence>
<dbReference type="PROSITE" id="PS00018">
    <property type="entry name" value="EF_HAND_1"/>
    <property type="match status" value="1"/>
</dbReference>
<evidence type="ECO:0000256" key="1">
    <source>
        <dbReference type="ARBA" id="ARBA00006926"/>
    </source>
</evidence>
<feature type="binding site" evidence="7">
    <location>
        <position position="360"/>
    </location>
    <ligand>
        <name>substrate</name>
    </ligand>
</feature>
<dbReference type="SUPFAM" id="SSF52833">
    <property type="entry name" value="Thioredoxin-like"/>
    <property type="match status" value="1"/>
</dbReference>
<keyword evidence="5 8" id="KW-0560">Oxidoreductase</keyword>
<dbReference type="InterPro" id="IPR000889">
    <property type="entry name" value="Glutathione_peroxidase"/>
</dbReference>
<name>A0A8S9XFF7_APOLU</name>
<evidence type="ECO:0000256" key="7">
    <source>
        <dbReference type="PIRSR" id="PIRSR607724-2"/>
    </source>
</evidence>
<dbReference type="Pfam" id="PF05028">
    <property type="entry name" value="PARG_cat_C"/>
    <property type="match status" value="1"/>
</dbReference>
<evidence type="ECO:0000256" key="5">
    <source>
        <dbReference type="ARBA" id="ARBA00023002"/>
    </source>
</evidence>
<feature type="transmembrane region" description="Helical" evidence="11">
    <location>
        <begin position="1048"/>
        <end position="1067"/>
    </location>
</feature>
<dbReference type="PROSITE" id="PS51355">
    <property type="entry name" value="GLUTATHIONE_PEROXID_3"/>
    <property type="match status" value="1"/>
</dbReference>
<dbReference type="GO" id="GO:0004601">
    <property type="term" value="F:peroxidase activity"/>
    <property type="evidence" value="ECO:0007669"/>
    <property type="project" value="UniProtKB-KW"/>
</dbReference>
<evidence type="ECO:0000256" key="10">
    <source>
        <dbReference type="SAM" id="MobiDB-lite"/>
    </source>
</evidence>
<feature type="region of interest" description="Disordered" evidence="10">
    <location>
        <begin position="3521"/>
        <end position="3551"/>
    </location>
</feature>
<comment type="similarity">
    <text evidence="2">Belongs to the poly(ADP-ribose) glycohydrolase family.</text>
</comment>
<evidence type="ECO:0000256" key="2">
    <source>
        <dbReference type="ARBA" id="ARBA00009545"/>
    </source>
</evidence>
<keyword evidence="3 8" id="KW-0575">Peroxidase</keyword>
<feature type="active site" evidence="6">
    <location>
        <position position="302"/>
    </location>
</feature>
<feature type="active site" evidence="6">
    <location>
        <position position="320"/>
    </location>
</feature>
<keyword evidence="11" id="KW-0812">Transmembrane</keyword>
<dbReference type="GO" id="GO:0004649">
    <property type="term" value="F:poly(ADP-ribose) glycohydrolase activity"/>
    <property type="evidence" value="ECO:0007669"/>
    <property type="project" value="InterPro"/>
</dbReference>
<comment type="caution">
    <text evidence="15">The sequence shown here is derived from an EMBL/GenBank/DDBJ whole genome shotgun (WGS) entry which is preliminary data.</text>
</comment>
<sequence length="3582" mass="406986">MKIGIMCDLNSSVDMFEDSPPTEPDWRGSSLEQLRPRSVCTYPAVRTTPNHTVLFKLPIPPEGHLEPHPSRPSDKWDADHVRMPHSPESLFPVSQNVLKSRWEMIVSTFSKSVTSSEELERAILSYNSQTPGSLTFDALHEFFNNTLKEEETAYFFRSLMPNIIELALEIEDKFRGGLPILKKGSNRSISMSQMQAGVLLANAFLCTFPRRNATSQLLPSINFNKLFQCGSLSSVQQKLKCFTNYFRRILKKRPTGVITYTRRHVRHSELPRWSECENKMSRLHISPSGTIEEDGGGMMEIDFANKLVGGGVLGRGSVQEEIRFLICPELVVSRLFCESLEDTEALIVTGCERFNSYEGYGQSFTWSGNFDDSCRLRDSYRRLNTIVVAIDAIYNIRPSDQFKPEMISREISKAYAGFSFGQEGAIATGNWGCGAFKGDPLLKFVLQLMAASVCNKSIAYFTFGDKQLRDTLFEMHKFLTRKNVNVGTLWKVVRAYASSDIKGKCGESLYDYIYCTLNTEKGSSGQGSSSTEESSGIGKNKRKYESKEMDTTEFGQETKKPNDFASPVQQEVNHEEVANKQQSVGPLDKEVFYSKIKVSPKAVVKDPEPAATEALRAQVSPPGVDNLTIAPKDIVVKKNGIVNGLVTKKLSLKTEKPPRSSASLDDSVDGIFTKDSKSSRRSSCKSEPMDAETCSLRTEEGRKKCLESDQERWGAYQSAMTKFGNETKIDDTSPNTIRTKSVPNVLWTLLFLLIVYLEAVVYFVHRIRWPDSSCGIQPNHHHKVLLVADPQILGEGSESWIARWDCDRFLSKTFKLALEHVEPSLVIFLGDLMDEGSVASSSEYVRYFERFNKIFRIHTLQANQTIYIPGDNDIGGENEDVTPQKLNRFDHYFGLKPDVVFFENVKFSKVNFMLKTSPKYEPSESEKNLSIIISHMSLLGASSFFTEKVIRELKPSLIISAHDHKAVHFVGDIETGERTHIESMLETPASDRNWRWRFQTSRFHTNEIVVPTCSYRMGTRQTGYGVLLIDSEGDNVCYSVLWLPDRLLHLKIYFILVFPSLTIYLIIRIIKKSRLSRSFLSQVFERMAVQRALACVLLAAAVFFGGASSEVKVQRIAKRRCLPSTGNETIYDFKLKDLSGNNTIDFSDYRDKLILVIVAFPCNQFGLQEPGANYSEIMTSIKYVRPGKGFEPNFIMGKKLEVNGEKEHSLFSYLKRQCPTTRDGFSAQEELFYKPLKNWDIKWNWEKFLIDQHGRPYMRYDASTEPISGITPDLKDLLEPTPTQTVTDFDYRRRTFRRKPSRKLTQGSVRSSLGRVRYRPLFLTTVVFEGEPYTKRLAFENYDGAASFVFRPLHSSYLSSAAASVIEHSRVASIGMTTTTFLDGGMDVFKPYYEKVPLKRKRSHGRLKSANSATDLRGWSNDEEQKKRYMRDAMNQAETTYGNYIPFDTLLDVINTKAQAEGPAAKTIERANELLKSYDSEADLNSETPSEYELKKKMYPEEDYDPQKHNEEVRNLRNLVKDLVDQREAFNKYMANQKPVVPSTVSEDQLEDLRGENDVLKKKLKLQDEMERQLDNRMDKYDRAMWENQRLRADNMKLKDLEWELYEANEKLGEMDRLKNELKRLRLMEHDFRVGEGEKKAREKEIEFLKADLADADDEIEALKKEVDRLRDQRDKEVSDWKHQLAQCRAQLKEVLDELERSKAELDAANELLDELQAVKNQMRTVSEDMDKINRQLKETASSPIPVGFSATPEKLTRVPSRVEFKEGSDDKESLRQCKEALIKCNEGLAELRDDYMKTKAENERLKSDLKDAQDKARNAVDEMSKLADLLGDARGKISSLEGEIRAKTQEIENLKGLGDTLGQAGLEMESAKRNLEEAKNKVGQLESELKNAQEDLNRAQDEAERLRKQLEDERAQLQKAKDEIDNMKNVLKEKDQEIADQKQKLIAAGKGAEDIVALSGESAELKKQVSGLLSQKKMMENEMKERDDLIAKLRSELDDAKKALQDLGKGMTEKSSIVAAMRRESEGDKDRIKKLEEEGQASKNELKKAKDQISELENERKKLADLIKSLEDQLAQEKNKNDLITAEKNGLQQQIQNAKDAIDKLNNEKNGLESQLKNEKAANDALKSEADKLKDAILEKEKKLSDLQANVDKAKADLQKAQEVVDGMKMKDGNNIGKIKDLEDAIKQQGEESAKLKKDYEDMKKAKSDEEDKRKACQDALEGCRKELEQLKTDKDKCEVALNNMKNSLDDAKREAATLNAELGKLQKENEALNKARIKLEGDLLKLEEEGKKCQSNLQNLQQQLADKSKSNDDCNAQLKGCQAENAGLKNELANAKNKIADQDSMIKGMDATMGSLNNDNKKLKDDLNKAIADNDAKKGEVAACQNKANELAQQNQALKNDLDKAKAEAGELANLLSGCQNQLNQAKAENEALKDELNKAKNDLAQLKSKADDLEKGLEEAKNANNVLNKQLAGATQELEGLKKIKEGLENAMNQEADEKRKAQKEAEDLKAKLAESDHLKAALEDQKGDNDNLKKGLEASKSKLAAAQEQNEILANAKKLCEKEKRDLEDQIAQLNKSLNDANKKIKDLMGSVSEVNQRAEAVRKLSIGQGKDMESLKDQIAALQRELDREKGRMADLECEVLKLRPANSLLTAENADLRKELDRVKGELENAKNSAQSKLAGLQSLVNKLQDDLDRMKQANHDLKEDLDRAKKDLNELGRAKADLSASLDRARDALFKKQVECDNLQKTVDDMERIIASLKSQLEDEKEATKKAMMAEHESQRQLAAMAGARALEADDMKEKQRKLGNLQNEVERLKAQLEGNDRIIKGLQDEINKLKSDLERKGDEEMTRKGEMEEMRMINDELKADLEKAENENNDLKNKLLRAQDELKGLNALKAAQEKNLNSANKQIKDLKSENDRLSNEVEELKKRLAGLEAQLSAQEKENQNLKFQVDKSFKNLQESEQKKNEALDKVKSLVKQLEDLQEEMADMMKRIQELEMKLNAEREANIKLKKTLDGVERELRDERIAAAQLEKELAKYKENLREARAELKQLSRQFTVDPSKSQMNQDFEKENEKLRDELEHLKEQLDDLQSTLLMRDDKIRLLQEEIERKEKSLEDAKNTYNNMAEAGKKCRDELKEAKATIAKLKKDIKELQKEQDYLKQQLIDADGDSRELRSQIVMLKTNITALESELAETKVELNNVRELSRTCGDERTKIAKELRDLKKEKQKLETYIEACNKKFEELTKQMEKCKAEVVALHKAKEDLEESCKMKDVTIEGLNENTKMMKDQMNALTQMKNLVEGQLNATLEQNATLKAETERLRKLMQDLRNLKTSLERQIMDLKNTAKDSLYEIERLSEQIHDFKQDIKCLEQKNLYYEKETELYRAQLCKLKQLIESMKAMEPPDTKTNRALKKIMQSGFHELNMRELAELHQGVTVATDRLVRKTKCPCPAGDGPRGFDRQDDMTKIATKEGVARVKACDIVARLKELGVTFGPDDPLGAIPTSSRSNLSLVKEKHAPDVTQSPKLKAAPEPKKGPCELATERELKDREKLAKLTTASQCADSYLQKVTKPRVKP</sequence>